<evidence type="ECO:0000256" key="1">
    <source>
        <dbReference type="SAM" id="MobiDB-lite"/>
    </source>
</evidence>
<sequence length="74" mass="8287">MHMPRRYQEEPMSACSLHRMQAQLGQYPPDAMAPTSAKEEKRPSTESNNAKSSFKIQSTTSVPVRSFLAKTTSN</sequence>
<accession>A0A1I7S1Q5</accession>
<reference evidence="3" key="1">
    <citation type="submission" date="2016-11" db="UniProtKB">
        <authorList>
            <consortium name="WormBaseParasite"/>
        </authorList>
    </citation>
    <scope>IDENTIFICATION</scope>
</reference>
<evidence type="ECO:0000313" key="3">
    <source>
        <dbReference type="WBParaSite" id="BXY_0693300.1"/>
    </source>
</evidence>
<protein>
    <submittedName>
        <fullName evidence="3">Uncharacterized protein</fullName>
    </submittedName>
</protein>
<evidence type="ECO:0000313" key="2">
    <source>
        <dbReference type="Proteomes" id="UP000095284"/>
    </source>
</evidence>
<dbReference type="AlphaFoldDB" id="A0A1I7S1Q5"/>
<feature type="region of interest" description="Disordered" evidence="1">
    <location>
        <begin position="22"/>
        <end position="74"/>
    </location>
</feature>
<feature type="compositionally biased region" description="Polar residues" evidence="1">
    <location>
        <begin position="45"/>
        <end position="74"/>
    </location>
</feature>
<organism evidence="2 3">
    <name type="scientific">Bursaphelenchus xylophilus</name>
    <name type="common">Pinewood nematode worm</name>
    <name type="synonym">Aphelenchoides xylophilus</name>
    <dbReference type="NCBI Taxonomy" id="6326"/>
    <lineage>
        <taxon>Eukaryota</taxon>
        <taxon>Metazoa</taxon>
        <taxon>Ecdysozoa</taxon>
        <taxon>Nematoda</taxon>
        <taxon>Chromadorea</taxon>
        <taxon>Rhabditida</taxon>
        <taxon>Tylenchina</taxon>
        <taxon>Tylenchomorpha</taxon>
        <taxon>Aphelenchoidea</taxon>
        <taxon>Aphelenchoididae</taxon>
        <taxon>Bursaphelenchus</taxon>
    </lineage>
</organism>
<proteinExistence type="predicted"/>
<dbReference type="Proteomes" id="UP000095284">
    <property type="component" value="Unplaced"/>
</dbReference>
<name>A0A1I7S1Q5_BURXY</name>
<dbReference type="WBParaSite" id="BXY_0693300.1">
    <property type="protein sequence ID" value="BXY_0693300.1"/>
    <property type="gene ID" value="BXY_0693300"/>
</dbReference>